<feature type="transmembrane region" description="Helical" evidence="1">
    <location>
        <begin position="85"/>
        <end position="106"/>
    </location>
</feature>
<dbReference type="InterPro" id="IPR043128">
    <property type="entry name" value="Rev_trsase/Diguanyl_cyclase"/>
</dbReference>
<dbReference type="RefSeq" id="WP_046138189.1">
    <property type="nucleotide sequence ID" value="NZ_LANJ01000011.1"/>
</dbReference>
<comment type="caution">
    <text evidence="5">The sequence shown here is derived from an EMBL/GenBank/DDBJ whole genome shotgun (WGS) entry which is preliminary data.</text>
</comment>
<dbReference type="SUPFAM" id="SSF55073">
    <property type="entry name" value="Nucleotide cyclase"/>
    <property type="match status" value="1"/>
</dbReference>
<dbReference type="InterPro" id="IPR013656">
    <property type="entry name" value="PAS_4"/>
</dbReference>
<dbReference type="PATRIC" id="fig|1293439.3.peg.618"/>
<dbReference type="NCBIfam" id="TIGR00254">
    <property type="entry name" value="GGDEF"/>
    <property type="match status" value="1"/>
</dbReference>
<dbReference type="InterPro" id="IPR052155">
    <property type="entry name" value="Biofilm_reg_signaling"/>
</dbReference>
<feature type="domain" description="PAC" evidence="2">
    <location>
        <begin position="286"/>
        <end position="340"/>
    </location>
</feature>
<keyword evidence="1" id="KW-0812">Transmembrane</keyword>
<evidence type="ECO:0000259" key="3">
    <source>
        <dbReference type="PROSITE" id="PS50883"/>
    </source>
</evidence>
<evidence type="ECO:0000313" key="5">
    <source>
        <dbReference type="EMBL" id="KKC39583.1"/>
    </source>
</evidence>
<dbReference type="Pfam" id="PF08448">
    <property type="entry name" value="PAS_4"/>
    <property type="match status" value="1"/>
</dbReference>
<sequence>MNREQAALADQIRGSQIHAMEANVWKSLVGYLVAASLGMAVAYQDWSGLLNVWGPAVFLACIARILLALHTAMRPVRPRSERSEQYLMVATTGLSIVMAVGPAWIALRSDGLVSATMITLIVSSMWGGAIVQAPLFSASASYTGVNIPVWLLSLSMTTITWDRVFLSLLFVATVVVALDNIYRYAKNFERGQRQQIDLVAQSARLEQQTEVIGLLLKDHEDQSSDWLWQVDANGLIRNPSSRFAEALSANQGALNGQALAALLSEPDIAGNTQALAVLTDHIATSRSFRDLIIPGSNGDTHRWWSISGRPTLNENGLVVGYRGVMADVTAAKQAQAQVIHLAHHDALTGLANRAYFHERTNALLKSADSCSFGLISIDLDGFKPVNDRYGHPVGDELLIAASRRLSDVVGGRGLVGRLGGDEFAVVINISQPGEMDAFCARLVKALAQPFEITDHGITIGASIGVAFAPADGRTTEMLFKNADAALYRAKRDGRGTYRFFAPEMDHHLQERMVLLQDLRDALPRKEFELHYQPFVDANTGDVTGCEALIRWNHPLRGQISPADFIPLAEESGMIVQIGAWVMATACAEAATWPGDRRVSVNISPAQFADRELPAHILEALVAAGLSPHRLEVEVTEAVLIEDAELALDILRRINALGVKIALDDFGTGYSSLSYLRNFPFDKVKIDRSFVTEIESRRDSQVIIQGIHDIALGLGMTVTAEGVETLGQVAELRKSGCHELQGFLFSKPQRASEVPDLFTLGRWSETSLQSAVG</sequence>
<dbReference type="STRING" id="1293439.WH87_05270"/>
<gene>
    <name evidence="5" type="ORF">WH87_05270</name>
</gene>
<dbReference type="SMART" id="SM00267">
    <property type="entry name" value="GGDEF"/>
    <property type="match status" value="1"/>
</dbReference>
<dbReference type="Pfam" id="PF00990">
    <property type="entry name" value="GGDEF"/>
    <property type="match status" value="1"/>
</dbReference>
<feature type="transmembrane region" description="Helical" evidence="1">
    <location>
        <begin position="140"/>
        <end position="159"/>
    </location>
</feature>
<dbReference type="InterPro" id="IPR000160">
    <property type="entry name" value="GGDEF_dom"/>
</dbReference>
<proteinExistence type="predicted"/>
<dbReference type="InterPro" id="IPR001633">
    <property type="entry name" value="EAL_dom"/>
</dbReference>
<evidence type="ECO:0000256" key="1">
    <source>
        <dbReference type="SAM" id="Phobius"/>
    </source>
</evidence>
<dbReference type="CDD" id="cd01948">
    <property type="entry name" value="EAL"/>
    <property type="match status" value="1"/>
</dbReference>
<dbReference type="Proteomes" id="UP000033411">
    <property type="component" value="Unassembled WGS sequence"/>
</dbReference>
<name>A0A0F5QFW3_9HYPH</name>
<feature type="transmembrane region" description="Helical" evidence="1">
    <location>
        <begin position="165"/>
        <end position="185"/>
    </location>
</feature>
<feature type="transmembrane region" description="Helical" evidence="1">
    <location>
        <begin position="52"/>
        <end position="73"/>
    </location>
</feature>
<dbReference type="Gene3D" id="3.20.20.450">
    <property type="entry name" value="EAL domain"/>
    <property type="match status" value="1"/>
</dbReference>
<keyword evidence="1" id="KW-1133">Transmembrane helix</keyword>
<dbReference type="PROSITE" id="PS50113">
    <property type="entry name" value="PAC"/>
    <property type="match status" value="1"/>
</dbReference>
<evidence type="ECO:0000259" key="4">
    <source>
        <dbReference type="PROSITE" id="PS50887"/>
    </source>
</evidence>
<dbReference type="InterPro" id="IPR000700">
    <property type="entry name" value="PAS-assoc_C"/>
</dbReference>
<dbReference type="PANTHER" id="PTHR44757">
    <property type="entry name" value="DIGUANYLATE CYCLASE DGCP"/>
    <property type="match status" value="1"/>
</dbReference>
<feature type="domain" description="GGDEF" evidence="4">
    <location>
        <begin position="370"/>
        <end position="502"/>
    </location>
</feature>
<dbReference type="CDD" id="cd01949">
    <property type="entry name" value="GGDEF"/>
    <property type="match status" value="1"/>
</dbReference>
<dbReference type="PROSITE" id="PS50883">
    <property type="entry name" value="EAL"/>
    <property type="match status" value="1"/>
</dbReference>
<protein>
    <recommendedName>
        <fullName evidence="7">Diguanylate cyclase</fullName>
    </recommendedName>
</protein>
<dbReference type="Gene3D" id="3.30.450.20">
    <property type="entry name" value="PAS domain"/>
    <property type="match status" value="1"/>
</dbReference>
<evidence type="ECO:0000259" key="2">
    <source>
        <dbReference type="PROSITE" id="PS50113"/>
    </source>
</evidence>
<dbReference type="InterPro" id="IPR035965">
    <property type="entry name" value="PAS-like_dom_sf"/>
</dbReference>
<dbReference type="SUPFAM" id="SSF141868">
    <property type="entry name" value="EAL domain-like"/>
    <property type="match status" value="1"/>
</dbReference>
<dbReference type="AlphaFoldDB" id="A0A0F5QFW3"/>
<dbReference type="Pfam" id="PF00563">
    <property type="entry name" value="EAL"/>
    <property type="match status" value="1"/>
</dbReference>
<accession>A0A0F5QFW3</accession>
<evidence type="ECO:0008006" key="7">
    <source>
        <dbReference type="Google" id="ProtNLM"/>
    </source>
</evidence>
<dbReference type="SMART" id="SM00052">
    <property type="entry name" value="EAL"/>
    <property type="match status" value="1"/>
</dbReference>
<dbReference type="InterPro" id="IPR035919">
    <property type="entry name" value="EAL_sf"/>
</dbReference>
<dbReference type="InterPro" id="IPR029787">
    <property type="entry name" value="Nucleotide_cyclase"/>
</dbReference>
<dbReference type="Gene3D" id="3.30.70.270">
    <property type="match status" value="1"/>
</dbReference>
<evidence type="ECO:0000313" key="6">
    <source>
        <dbReference type="Proteomes" id="UP000033411"/>
    </source>
</evidence>
<dbReference type="PROSITE" id="PS50887">
    <property type="entry name" value="GGDEF"/>
    <property type="match status" value="1"/>
</dbReference>
<dbReference type="EMBL" id="LANJ01000011">
    <property type="protein sequence ID" value="KKC39583.1"/>
    <property type="molecule type" value="Genomic_DNA"/>
</dbReference>
<keyword evidence="1" id="KW-0472">Membrane</keyword>
<dbReference type="PANTHER" id="PTHR44757:SF10">
    <property type="entry name" value="MEMBRANE PROTEIN"/>
    <property type="match status" value="1"/>
</dbReference>
<feature type="domain" description="EAL" evidence="3">
    <location>
        <begin position="511"/>
        <end position="761"/>
    </location>
</feature>
<keyword evidence="6" id="KW-1185">Reference proteome</keyword>
<reference evidence="5 6" key="1">
    <citation type="submission" date="2015-03" db="EMBL/GenBank/DDBJ databases">
        <authorList>
            <person name="Lepp D."/>
            <person name="Hassan Y.I."/>
            <person name="Li X.-Z."/>
            <person name="Zhou T."/>
        </authorList>
    </citation>
    <scope>NUCLEOTIDE SEQUENCE [LARGE SCALE GENOMIC DNA]</scope>
    <source>
        <strain evidence="5 6">E84</strain>
    </source>
</reference>
<feature type="transmembrane region" description="Helical" evidence="1">
    <location>
        <begin position="28"/>
        <end position="46"/>
    </location>
</feature>
<organism evidence="5 6">
    <name type="scientific">Devosia epidermidihirudinis</name>
    <dbReference type="NCBI Taxonomy" id="1293439"/>
    <lineage>
        <taxon>Bacteria</taxon>
        <taxon>Pseudomonadati</taxon>
        <taxon>Pseudomonadota</taxon>
        <taxon>Alphaproteobacteria</taxon>
        <taxon>Hyphomicrobiales</taxon>
        <taxon>Devosiaceae</taxon>
        <taxon>Devosia</taxon>
    </lineage>
</organism>
<dbReference type="SUPFAM" id="SSF55785">
    <property type="entry name" value="PYP-like sensor domain (PAS domain)"/>
    <property type="match status" value="1"/>
</dbReference>